<comment type="caution">
    <text evidence="1">The sequence shown here is derived from an EMBL/GenBank/DDBJ whole genome shotgun (WGS) entry which is preliminary data.</text>
</comment>
<organism evidence="1 2">
    <name type="scientific">Rhodoblastus sphagnicola</name>
    <dbReference type="NCBI Taxonomy" id="333368"/>
    <lineage>
        <taxon>Bacteria</taxon>
        <taxon>Pseudomonadati</taxon>
        <taxon>Pseudomonadota</taxon>
        <taxon>Alphaproteobacteria</taxon>
        <taxon>Hyphomicrobiales</taxon>
        <taxon>Rhodoblastaceae</taxon>
        <taxon>Rhodoblastus</taxon>
    </lineage>
</organism>
<dbReference type="AlphaFoldDB" id="A0A2S6N4L8"/>
<protein>
    <submittedName>
        <fullName evidence="1">Uncharacterized protein</fullName>
    </submittedName>
</protein>
<evidence type="ECO:0000313" key="2">
    <source>
        <dbReference type="Proteomes" id="UP000239089"/>
    </source>
</evidence>
<dbReference type="Proteomes" id="UP000239089">
    <property type="component" value="Unassembled WGS sequence"/>
</dbReference>
<sequence>MIQIQDHSDRAALASSLTLPLAIVPPAAAFENNLKHVLLVSIDGFRAADLQYCIAHNTCSNLAGLAQSGVIYTGGSKHAEDGGFNEDDTHVALIGSNPGLTAKSINTVVTTAQIAPTILQIFGVAPSKLDGVRAEGTQILPGLQFGAR</sequence>
<dbReference type="RefSeq" id="WP_146090016.1">
    <property type="nucleotide sequence ID" value="NZ_JACIGC010000001.1"/>
</dbReference>
<dbReference type="OrthoDB" id="8355658at2"/>
<proteinExistence type="predicted"/>
<gene>
    <name evidence="1" type="ORF">CCR94_15125</name>
</gene>
<dbReference type="EMBL" id="NHSJ01000090">
    <property type="protein sequence ID" value="PPQ29550.1"/>
    <property type="molecule type" value="Genomic_DNA"/>
</dbReference>
<evidence type="ECO:0000313" key="1">
    <source>
        <dbReference type="EMBL" id="PPQ29550.1"/>
    </source>
</evidence>
<accession>A0A2S6N4L8</accession>
<dbReference type="InterPro" id="IPR017850">
    <property type="entry name" value="Alkaline_phosphatase_core_sf"/>
</dbReference>
<name>A0A2S6N4L8_9HYPH</name>
<dbReference type="Gene3D" id="3.40.720.10">
    <property type="entry name" value="Alkaline Phosphatase, subunit A"/>
    <property type="match status" value="2"/>
</dbReference>
<dbReference type="SUPFAM" id="SSF53649">
    <property type="entry name" value="Alkaline phosphatase-like"/>
    <property type="match status" value="2"/>
</dbReference>
<keyword evidence="2" id="KW-1185">Reference proteome</keyword>
<reference evidence="1 2" key="1">
    <citation type="journal article" date="2018" name="Arch. Microbiol.">
        <title>New insights into the metabolic potential of the phototrophic purple bacterium Rhodopila globiformis DSM 161(T) from its draft genome sequence and evidence for a vanadium-dependent nitrogenase.</title>
        <authorList>
            <person name="Imhoff J.F."/>
            <person name="Rahn T."/>
            <person name="Kunzel S."/>
            <person name="Neulinger S.C."/>
        </authorList>
    </citation>
    <scope>NUCLEOTIDE SEQUENCE [LARGE SCALE GENOMIC DNA]</scope>
    <source>
        <strain evidence="1 2">DSM 16996</strain>
    </source>
</reference>